<proteinExistence type="predicted"/>
<keyword evidence="2" id="KW-1185">Reference proteome</keyword>
<evidence type="ECO:0000313" key="2">
    <source>
        <dbReference type="Proteomes" id="UP000199513"/>
    </source>
</evidence>
<sequence length="287" mass="33290">MDLADLEQQAKEILKSVENYPEKRLALRQEFYRKYGYGKLTEFGYGNSEIAFLEWEIRRGVLNPLDYPTQKGSAWWRGVNGDFIYFSTLAALIYESGQTFELLSPILTFWLDYIQQPSQANWYRAHNGSIAYGYKNQLETIAEENYFEKIFINMVLYRVLFAGALATGREFGKLGKILSDPRLPSVDIIVQIPDFYPDNYPLSQTDIINILHKGLDLADIGAKILDQIIILPQLAELYQFSADWLRVPQISQWCIGGSPAYPYRLGEMTWWLQLWKWVKKILGLTVK</sequence>
<name>A0A1I2JG53_9BACT</name>
<dbReference type="OrthoDB" id="6099217at2"/>
<reference evidence="1 2" key="1">
    <citation type="submission" date="2016-10" db="EMBL/GenBank/DDBJ databases">
        <authorList>
            <person name="de Groot N.N."/>
        </authorList>
    </citation>
    <scope>NUCLEOTIDE SEQUENCE [LARGE SCALE GENOMIC DNA]</scope>
    <source>
        <strain>GEY</strain>
        <strain evidence="2">DSM 9560</strain>
    </source>
</reference>
<dbReference type="RefSeq" id="WP_091549107.1">
    <property type="nucleotide sequence ID" value="NZ_FONY01000047.1"/>
</dbReference>
<protein>
    <submittedName>
        <fullName evidence="1">Uncharacterized protein</fullName>
    </submittedName>
</protein>
<evidence type="ECO:0000313" key="1">
    <source>
        <dbReference type="EMBL" id="SFF52137.1"/>
    </source>
</evidence>
<accession>A0A1I2JG53</accession>
<dbReference type="AlphaFoldDB" id="A0A1I2JG53"/>
<dbReference type="Proteomes" id="UP000199513">
    <property type="component" value="Unassembled WGS sequence"/>
</dbReference>
<gene>
    <name evidence="1" type="ORF">SAMN04488541_10476</name>
</gene>
<dbReference type="STRING" id="1003.SAMN04488541_10476"/>
<organism evidence="1 2">
    <name type="scientific">Thermoflexibacter ruber</name>
    <dbReference type="NCBI Taxonomy" id="1003"/>
    <lineage>
        <taxon>Bacteria</taxon>
        <taxon>Pseudomonadati</taxon>
        <taxon>Bacteroidota</taxon>
        <taxon>Cytophagia</taxon>
        <taxon>Cytophagales</taxon>
        <taxon>Thermoflexibacteraceae</taxon>
        <taxon>Thermoflexibacter</taxon>
    </lineage>
</organism>
<dbReference type="EMBL" id="FONY01000047">
    <property type="protein sequence ID" value="SFF52137.1"/>
    <property type="molecule type" value="Genomic_DNA"/>
</dbReference>